<proteinExistence type="predicted"/>
<feature type="transmembrane region" description="Helical" evidence="1">
    <location>
        <begin position="237"/>
        <end position="261"/>
    </location>
</feature>
<feature type="transmembrane region" description="Helical" evidence="1">
    <location>
        <begin position="204"/>
        <end position="225"/>
    </location>
</feature>
<dbReference type="EMBL" id="JAVRHY010000004">
    <property type="protein sequence ID" value="MDT0617992.1"/>
    <property type="molecule type" value="Genomic_DNA"/>
</dbReference>
<dbReference type="RefSeq" id="WP_311657991.1">
    <property type="nucleotide sequence ID" value="NZ_JAVRHY010000004.1"/>
</dbReference>
<organism evidence="2 3">
    <name type="scientific">Spectribacter acetivorans</name>
    <dbReference type="NCBI Taxonomy" id="3075603"/>
    <lineage>
        <taxon>Bacteria</taxon>
        <taxon>Pseudomonadati</taxon>
        <taxon>Pseudomonadota</taxon>
        <taxon>Gammaproteobacteria</taxon>
        <taxon>Salinisphaerales</taxon>
        <taxon>Salinisphaeraceae</taxon>
        <taxon>Spectribacter</taxon>
    </lineage>
</organism>
<reference evidence="2 3" key="1">
    <citation type="submission" date="2023-09" db="EMBL/GenBank/DDBJ databases">
        <authorList>
            <person name="Rey-Velasco X."/>
        </authorList>
    </citation>
    <scope>NUCLEOTIDE SEQUENCE [LARGE SCALE GENOMIC DNA]</scope>
    <source>
        <strain evidence="2 3">P385</strain>
    </source>
</reference>
<comment type="caution">
    <text evidence="2">The sequence shown here is derived from an EMBL/GenBank/DDBJ whole genome shotgun (WGS) entry which is preliminary data.</text>
</comment>
<keyword evidence="3" id="KW-1185">Reference proteome</keyword>
<dbReference type="Proteomes" id="UP001259982">
    <property type="component" value="Unassembled WGS sequence"/>
</dbReference>
<dbReference type="InterPro" id="IPR005625">
    <property type="entry name" value="PepSY-ass_TM"/>
</dbReference>
<sequence length="494" mass="54302">MWRIWHRRLGLTACLGALLWAASGMLHPVLVRVQPPAANWQAPPLNWRHADAMLSPAALADRHDMDTASLFRLVALPQGVHFQVRGKPGSSLRYFDVRTGIELPDGDRVYARYLARHYAGEPRARINAVEAIERFAGEYDTVNRLLPVYRVQFERPDGLRVYVDTTTSSLGTLVDDRKAVFDWLFRNLHTWSWLRDLEPLRLSVALFFIAAALATAVSGLLTFFATHSPRGLALPAWHRWLGLGAAIFLLAFAASGGLHLVKMSLDDLAAPPRLAPTLSLAGLTLTPDRLMRPGDAAVQSLSLISVDGRRYYRLETGGHAARDHDGGHAHHGSADSAGPSVRFLDADNGNPAVLTETGHARDIAAALASVPAADIRAASQVTTFSGEYGFVNKFLPVIRLDIAGPANEAIYIHAATGTLAARINNKDRFEGYLFAWLHKWHFMEPLGTGVRDILMALAAFLIIIVALLGLALFRRRYRRRMPPGYSPGTSSSRN</sequence>
<keyword evidence="1" id="KW-1133">Transmembrane helix</keyword>
<feature type="transmembrane region" description="Helical" evidence="1">
    <location>
        <begin position="453"/>
        <end position="473"/>
    </location>
</feature>
<protein>
    <submittedName>
        <fullName evidence="2">PepSY domain-containing protein</fullName>
    </submittedName>
</protein>
<accession>A0ABU3B6C0</accession>
<name>A0ABU3B6C0_9GAMM</name>
<evidence type="ECO:0000313" key="2">
    <source>
        <dbReference type="EMBL" id="MDT0617992.1"/>
    </source>
</evidence>
<dbReference type="Pfam" id="PF03929">
    <property type="entry name" value="PepSY_TM"/>
    <property type="match status" value="1"/>
</dbReference>
<evidence type="ECO:0000256" key="1">
    <source>
        <dbReference type="SAM" id="Phobius"/>
    </source>
</evidence>
<keyword evidence="1" id="KW-0472">Membrane</keyword>
<gene>
    <name evidence="2" type="ORF">RM531_05865</name>
</gene>
<evidence type="ECO:0000313" key="3">
    <source>
        <dbReference type="Proteomes" id="UP001259982"/>
    </source>
</evidence>
<keyword evidence="1" id="KW-0812">Transmembrane</keyword>